<dbReference type="SUPFAM" id="SSF56349">
    <property type="entry name" value="DNA breaking-rejoining enzymes"/>
    <property type="match status" value="1"/>
</dbReference>
<dbReference type="Proteomes" id="UP000500767">
    <property type="component" value="Chromosome"/>
</dbReference>
<proteinExistence type="inferred from homology"/>
<evidence type="ECO:0000313" key="5">
    <source>
        <dbReference type="EMBL" id="QKE91820.1"/>
    </source>
</evidence>
<dbReference type="InterPro" id="IPR013762">
    <property type="entry name" value="Integrase-like_cat_sf"/>
</dbReference>
<dbReference type="InterPro" id="IPR011010">
    <property type="entry name" value="DNA_brk_join_enz"/>
</dbReference>
<evidence type="ECO:0000256" key="3">
    <source>
        <dbReference type="ARBA" id="ARBA00023172"/>
    </source>
</evidence>
<dbReference type="Pfam" id="PF00589">
    <property type="entry name" value="Phage_integrase"/>
    <property type="match status" value="1"/>
</dbReference>
<comment type="similarity">
    <text evidence="1">Belongs to the 'phage' integrase family.</text>
</comment>
<dbReference type="GO" id="GO:0003677">
    <property type="term" value="F:DNA binding"/>
    <property type="evidence" value="ECO:0007669"/>
    <property type="project" value="InterPro"/>
</dbReference>
<organism evidence="5 6">
    <name type="scientific">Lichenicola cladoniae</name>
    <dbReference type="NCBI Taxonomy" id="1484109"/>
    <lineage>
        <taxon>Bacteria</taxon>
        <taxon>Pseudomonadati</taxon>
        <taxon>Pseudomonadota</taxon>
        <taxon>Alphaproteobacteria</taxon>
        <taxon>Acetobacterales</taxon>
        <taxon>Acetobacteraceae</taxon>
        <taxon>Lichenicola</taxon>
    </lineage>
</organism>
<dbReference type="RefSeq" id="WP_171835083.1">
    <property type="nucleotide sequence ID" value="NZ_CP053708.1"/>
</dbReference>
<keyword evidence="6" id="KW-1185">Reference proteome</keyword>
<name>A0A6M8HU26_9PROT</name>
<dbReference type="PANTHER" id="PTHR30629:SF2">
    <property type="entry name" value="PROPHAGE INTEGRASE INTS-RELATED"/>
    <property type="match status" value="1"/>
</dbReference>
<keyword evidence="2" id="KW-0229">DNA integration</keyword>
<dbReference type="KEGG" id="lck:HN018_18865"/>
<dbReference type="GO" id="GO:0006310">
    <property type="term" value="P:DNA recombination"/>
    <property type="evidence" value="ECO:0007669"/>
    <property type="project" value="UniProtKB-KW"/>
</dbReference>
<evidence type="ECO:0000256" key="2">
    <source>
        <dbReference type="ARBA" id="ARBA00022908"/>
    </source>
</evidence>
<feature type="domain" description="Tyr recombinase" evidence="4">
    <location>
        <begin position="37"/>
        <end position="126"/>
    </location>
</feature>
<reference evidence="5 6" key="1">
    <citation type="journal article" date="2014" name="World J. Microbiol. Biotechnol.">
        <title>Biodiversity and physiological characteristics of Antarctic and Arctic lichens-associated bacteria.</title>
        <authorList>
            <person name="Lee Y.M."/>
            <person name="Kim E.H."/>
            <person name="Lee H.K."/>
            <person name="Hong S.G."/>
        </authorList>
    </citation>
    <scope>NUCLEOTIDE SEQUENCE [LARGE SCALE GENOMIC DNA]</scope>
    <source>
        <strain evidence="5 6">PAMC 26569</strain>
    </source>
</reference>
<evidence type="ECO:0000259" key="4">
    <source>
        <dbReference type="PROSITE" id="PS51898"/>
    </source>
</evidence>
<sequence length="126" mass="14428">MEKVLDFAAVDDPTLPTNPARSAVIALKLGTQNATVRHHPAVPCRRLPEFVQSLRERDASATAQALEFVILTAGRLSEVRKVTWHEIDMDTATWTVPASRMKMKREHRVPLSERRWRYYRAAPRPL</sequence>
<dbReference type="EMBL" id="CP053708">
    <property type="protein sequence ID" value="QKE91820.1"/>
    <property type="molecule type" value="Genomic_DNA"/>
</dbReference>
<protein>
    <submittedName>
        <fullName evidence="5">Tyrosine-type recombinase/integrase</fullName>
    </submittedName>
</protein>
<dbReference type="InterPro" id="IPR050808">
    <property type="entry name" value="Phage_Integrase"/>
</dbReference>
<evidence type="ECO:0000313" key="6">
    <source>
        <dbReference type="Proteomes" id="UP000500767"/>
    </source>
</evidence>
<dbReference type="PANTHER" id="PTHR30629">
    <property type="entry name" value="PROPHAGE INTEGRASE"/>
    <property type="match status" value="1"/>
</dbReference>
<accession>A0A6M8HU26</accession>
<keyword evidence="3" id="KW-0233">DNA recombination</keyword>
<dbReference type="AlphaFoldDB" id="A0A6M8HU26"/>
<gene>
    <name evidence="5" type="ORF">HN018_18865</name>
</gene>
<evidence type="ECO:0000256" key="1">
    <source>
        <dbReference type="ARBA" id="ARBA00008857"/>
    </source>
</evidence>
<dbReference type="InterPro" id="IPR002104">
    <property type="entry name" value="Integrase_catalytic"/>
</dbReference>
<dbReference type="GO" id="GO:0015074">
    <property type="term" value="P:DNA integration"/>
    <property type="evidence" value="ECO:0007669"/>
    <property type="project" value="UniProtKB-KW"/>
</dbReference>
<dbReference type="PROSITE" id="PS51898">
    <property type="entry name" value="TYR_RECOMBINASE"/>
    <property type="match status" value="1"/>
</dbReference>
<dbReference type="Gene3D" id="1.10.443.10">
    <property type="entry name" value="Intergrase catalytic core"/>
    <property type="match status" value="1"/>
</dbReference>